<evidence type="ECO:0000313" key="2">
    <source>
        <dbReference type="EMBL" id="CAH02808.1"/>
    </source>
</evidence>
<dbReference type="OMA" id="ETHFAFY"/>
<dbReference type="Proteomes" id="UP000000598">
    <property type="component" value="Chromosome A"/>
</dbReference>
<proteinExistence type="predicted"/>
<feature type="transmembrane region" description="Helical" evidence="1">
    <location>
        <begin position="100"/>
        <end position="118"/>
    </location>
</feature>
<keyword evidence="3" id="KW-1185">Reference proteome</keyword>
<dbReference type="PANTHER" id="PTHR28026:SF9">
    <property type="entry name" value="2-HYDROXY-PALMITIC ACID DIOXYGENASE MPO1"/>
    <property type="match status" value="1"/>
</dbReference>
<dbReference type="eggNOG" id="KOG3292">
    <property type="taxonomic scope" value="Eukaryota"/>
</dbReference>
<evidence type="ECO:0000313" key="3">
    <source>
        <dbReference type="Proteomes" id="UP000000598"/>
    </source>
</evidence>
<sequence length="173" mass="19803">MSPSLLDLETQLAFYKAYHNNTGNVLIHSIFVPTILFTSMRILNDVKIWNGYTLTHLLALSFGLFYILLRVGTGILASLILALTCKFLNDGTIKMTQTTAWILFVISWIFQFIGHGVFEKRKPALLDNLVQSLVLAPYFILYELLFILGFMPELKKNLQARVDKELDRMRASK</sequence>
<keyword evidence="1" id="KW-1133">Transmembrane helix</keyword>
<dbReference type="AlphaFoldDB" id="Q6CXW9"/>
<organism evidence="2 3">
    <name type="scientific">Kluyveromyces lactis (strain ATCC 8585 / CBS 2359 / DSM 70799 / NBRC 1267 / NRRL Y-1140 / WM37)</name>
    <name type="common">Yeast</name>
    <name type="synonym">Candida sphaerica</name>
    <dbReference type="NCBI Taxonomy" id="284590"/>
    <lineage>
        <taxon>Eukaryota</taxon>
        <taxon>Fungi</taxon>
        <taxon>Dikarya</taxon>
        <taxon>Ascomycota</taxon>
        <taxon>Saccharomycotina</taxon>
        <taxon>Saccharomycetes</taxon>
        <taxon>Saccharomycetales</taxon>
        <taxon>Saccharomycetaceae</taxon>
        <taxon>Kluyveromyces</taxon>
    </lineage>
</organism>
<dbReference type="GO" id="GO:0005783">
    <property type="term" value="C:endoplasmic reticulum"/>
    <property type="evidence" value="ECO:0007669"/>
    <property type="project" value="TreeGrafter"/>
</dbReference>
<dbReference type="HOGENOM" id="CLU_081702_1_1_1"/>
<gene>
    <name evidence="2" type="ORF">KLLA0_A05005g</name>
</gene>
<keyword evidence="1" id="KW-0472">Membrane</keyword>
<dbReference type="KEGG" id="kla:KLLA0_A05005g"/>
<keyword evidence="1" id="KW-0812">Transmembrane</keyword>
<name>Q6CXW9_KLULA</name>
<protein>
    <submittedName>
        <fullName evidence="2">KLLA0A05005p</fullName>
    </submittedName>
</protein>
<reference evidence="2 3" key="1">
    <citation type="journal article" date="2004" name="Nature">
        <title>Genome evolution in yeasts.</title>
        <authorList>
            <consortium name="Genolevures"/>
            <person name="Dujon B."/>
            <person name="Sherman D."/>
            <person name="Fischer G."/>
            <person name="Durrens P."/>
            <person name="Casaregola S."/>
            <person name="Lafontaine I."/>
            <person name="de Montigny J."/>
            <person name="Marck C."/>
            <person name="Neuveglise C."/>
            <person name="Talla E."/>
            <person name="Goffard N."/>
            <person name="Frangeul L."/>
            <person name="Aigle M."/>
            <person name="Anthouard V."/>
            <person name="Babour A."/>
            <person name="Barbe V."/>
            <person name="Barnay S."/>
            <person name="Blanchin S."/>
            <person name="Beckerich J.M."/>
            <person name="Beyne E."/>
            <person name="Bleykasten C."/>
            <person name="Boisrame A."/>
            <person name="Boyer J."/>
            <person name="Cattolico L."/>
            <person name="Confanioleri F."/>
            <person name="de Daruvar A."/>
            <person name="Despons L."/>
            <person name="Fabre E."/>
            <person name="Fairhead C."/>
            <person name="Ferry-Dumazet H."/>
            <person name="Groppi A."/>
            <person name="Hantraye F."/>
            <person name="Hennequin C."/>
            <person name="Jauniaux N."/>
            <person name="Joyet P."/>
            <person name="Kachouri R."/>
            <person name="Kerrest A."/>
            <person name="Koszul R."/>
            <person name="Lemaire M."/>
            <person name="Lesur I."/>
            <person name="Ma L."/>
            <person name="Muller H."/>
            <person name="Nicaud J.M."/>
            <person name="Nikolski M."/>
            <person name="Oztas S."/>
            <person name="Ozier-Kalogeropoulos O."/>
            <person name="Pellenz S."/>
            <person name="Potier S."/>
            <person name="Richard G.F."/>
            <person name="Straub M.L."/>
            <person name="Suleau A."/>
            <person name="Swennene D."/>
            <person name="Tekaia F."/>
            <person name="Wesolowski-Louvel M."/>
            <person name="Westhof E."/>
            <person name="Wirth B."/>
            <person name="Zeniou-Meyer M."/>
            <person name="Zivanovic I."/>
            <person name="Bolotin-Fukuhara M."/>
            <person name="Thierry A."/>
            <person name="Bouchier C."/>
            <person name="Caudron B."/>
            <person name="Scarpelli C."/>
            <person name="Gaillardin C."/>
            <person name="Weissenbach J."/>
            <person name="Wincker P."/>
            <person name="Souciet J.L."/>
        </authorList>
    </citation>
    <scope>NUCLEOTIDE SEQUENCE [LARGE SCALE GENOMIC DNA]</scope>
    <source>
        <strain evidence="3">ATCC 8585 / CBS 2359 / DSM 70799 / NBRC 1267 / NRRL Y-1140 / WM37</strain>
    </source>
</reference>
<evidence type="ECO:0000256" key="1">
    <source>
        <dbReference type="SAM" id="Phobius"/>
    </source>
</evidence>
<dbReference type="FunCoup" id="Q6CXW9">
    <property type="interactions" value="153"/>
</dbReference>
<feature type="transmembrane region" description="Helical" evidence="1">
    <location>
        <begin position="130"/>
        <end position="151"/>
    </location>
</feature>
<dbReference type="PaxDb" id="284590-Q6CXW9"/>
<feature type="transmembrane region" description="Helical" evidence="1">
    <location>
        <begin position="63"/>
        <end position="88"/>
    </location>
</feature>
<dbReference type="Pfam" id="PF06127">
    <property type="entry name" value="Mpo1-like"/>
    <property type="match status" value="1"/>
</dbReference>
<dbReference type="GO" id="GO:0016020">
    <property type="term" value="C:membrane"/>
    <property type="evidence" value="ECO:0007669"/>
    <property type="project" value="GOC"/>
</dbReference>
<dbReference type="GO" id="GO:0046521">
    <property type="term" value="P:sphingoid catabolic process"/>
    <property type="evidence" value="ECO:0007669"/>
    <property type="project" value="TreeGrafter"/>
</dbReference>
<dbReference type="EMBL" id="CR382121">
    <property type="protein sequence ID" value="CAH02808.1"/>
    <property type="molecule type" value="Genomic_DNA"/>
</dbReference>
<dbReference type="PANTHER" id="PTHR28026">
    <property type="entry name" value="DUF962 DOMAIN PROTEIN (AFU_ORTHOLOGUE AFUA_8G05310)"/>
    <property type="match status" value="1"/>
</dbReference>
<dbReference type="InParanoid" id="Q6CXW9"/>
<dbReference type="InterPro" id="IPR009305">
    <property type="entry name" value="Mpo1-like"/>
</dbReference>
<feature type="transmembrane region" description="Helical" evidence="1">
    <location>
        <begin position="25"/>
        <end position="43"/>
    </location>
</feature>
<accession>Q6CXW9</accession>